<dbReference type="InterPro" id="IPR029436">
    <property type="entry name" value="AGL_euk_N"/>
</dbReference>
<accession>A0A084GGA7</accession>
<evidence type="ECO:0000256" key="13">
    <source>
        <dbReference type="ARBA" id="ARBA00023268"/>
    </source>
</evidence>
<dbReference type="FunFam" id="1.50.10.10:FF:000039">
    <property type="entry name" value="Glycogen debranching enzyme Gdb1, putative"/>
    <property type="match status" value="1"/>
</dbReference>
<evidence type="ECO:0000259" key="18">
    <source>
        <dbReference type="Pfam" id="PF06202"/>
    </source>
</evidence>
<dbReference type="Gene3D" id="3.20.20.80">
    <property type="entry name" value="Glycosidases"/>
    <property type="match status" value="1"/>
</dbReference>
<sequence length="1566" mass="177572">MTPRTVTSNEVYLLNLNDDGSPAVPRQYVYIEPKKLEGLVLRFSIEGTSPICRHGSLWINIPAKDEPFRREEYREFKLEPDFSRAIELSIPIYQAGAYAYYITYAELPSIHESVESNEPCPDGEIRKSDLYYIVIAPQLTLDGQRIPLEALSVFTVLSKSMGKYPHDWEPHMRSISERGYNMVHFPPLQTRGMSNSPYSLKDQLGWDKGAFPNGEKDAVAMIESLEKDYSMLALTDIVLNHTSPCTEWLREHPEAGYNLRTAPWLISANEVDLKIKELSGTLKDIGVPNDIQSEDDLMKVMGAIKNEGIASIKMWEYYAMDVDRDATAAVESWVNGEYSFPPDEEIKGDIENLKHFPLKEQAELLLKYGLRGSEHLGERFRRSIDPKYGAGLLAAIFGKHNEGHGPERIVARDRLLPVLDEANMKFYREYDQDVSDMLHHLYNRIKWDRLEQYGPRLGPITAESPISESYFTRLPEDEKTKARGFTEADLTLVNNGWLWDANALVDNAGSASRAYLKREVFSWGDCVKLRYGKRREDNPWLWDHMATYAKTLAKYFHGFRIDNCHSTGITIAEYMLDQARSVRPNLYVVAELFTGSEEMDYLFVRRLGLDCLIREAMQCWGTGELSRLVHRYAGRPIGSFEPDDAVTALNKPLPNGLNGEKTAATDEDSDGSSREVVRVVKETIVAALFNDCTHDNEVPAQKRDARDTLPNAALVGMCACATGSVMGYDEIYPRRIDLVGEKRLYKPVKLGKDDGIGRVKKIINQIHTVMGKDGYHEAHIHHEDQYVTVHRVQPDSRKGYFLIAHTAFPGYGNGNGAVSPVNLPGTRARHLGSWMLEVDSSEEAVEKFYEDEKYLCGLPSRVVDVPGIKMEVKGDSTIITVRDKFPPGSIALFETWVPAAEHTAGLDSFVTNGAKEAFCELDLIDLNFVLYRSEAEELDVSDGADGVYEIPRHGKLVYAGLQGWWGVLRNVILNNNLAHPLCENLRNGHWAMDYIVGRLEKMSKKPGHENLAGPATWLRERFDAIRPIPGFLIPRYFGLIVKTAYDAARDRAFTLMGPTIDDGQWFLRSLALVSVQQTGWTKSASLYPDRLTPSLAAGLPHFAVDWARCWGRDVFISLRGLFLGTGRFDEAREHIYAFASVLKHGMIPNLLGSGKNPRYNARDAVWFFLQCVQDYTKIAPNGLELLQDKVKRRFLPYDDTWFPYDDKQAYSKESTIEDIIQEALQRHAEGISFREHNAGPQLDMQMSDKGFDIDIKVDWENGFIFGGSQYNCGTWMDKMGESERAKSKGVPGTPRDGAAVEITGLLYSTLVWVARLHSEGKYKYSGVNKADGSEISYHDWADLIKTNFERCFFVPKTAKEDEDFDIDSKIINRRGIYKDLYRSGKPYEDYQLRPNFPIAMTVAPELFTPSRALHALSVADLVLRGPTGMATLDPKDLNYRPYYNNSEDSDDFATSKGRNYHQGPEWLWPTGFFLRALLKFDLQRRQDEDEECRTEAFQQVTRRLHGCKKMIRENPWAGLAELTQKNGEECRDSCPTQAWSASCLIDLFMDAAEAQEKLARGESIFP</sequence>
<feature type="domain" description="Glycogen debranching enzyme glucanotransferase" evidence="20">
    <location>
        <begin position="145"/>
        <end position="587"/>
    </location>
</feature>
<evidence type="ECO:0000256" key="7">
    <source>
        <dbReference type="ARBA" id="ARBA00020723"/>
    </source>
</evidence>
<comment type="catalytic activity">
    <reaction evidence="1">
        <text>Transfers a segment of a (1-&gt;4)-alpha-D-glucan to a new position in an acceptor, which may be glucose or a (1-&gt;4)-alpha-D-glucan.</text>
        <dbReference type="EC" id="2.4.1.25"/>
    </reaction>
</comment>
<dbReference type="Proteomes" id="UP000028545">
    <property type="component" value="Unassembled WGS sequence"/>
</dbReference>
<evidence type="ECO:0000313" key="23">
    <source>
        <dbReference type="Proteomes" id="UP000028545"/>
    </source>
</evidence>
<dbReference type="InterPro" id="IPR032788">
    <property type="entry name" value="AGL_central"/>
</dbReference>
<evidence type="ECO:0000256" key="4">
    <source>
        <dbReference type="ARBA" id="ARBA00004496"/>
    </source>
</evidence>
<dbReference type="EMBL" id="JOWA01000033">
    <property type="protein sequence ID" value="KEZ46369.1"/>
    <property type="molecule type" value="Genomic_DNA"/>
</dbReference>
<evidence type="ECO:0000256" key="17">
    <source>
        <dbReference type="SAM" id="MobiDB-lite"/>
    </source>
</evidence>
<dbReference type="InterPro" id="IPR032792">
    <property type="entry name" value="AGL_glucanoTrfase"/>
</dbReference>
<evidence type="ECO:0000256" key="3">
    <source>
        <dbReference type="ARBA" id="ARBA00003530"/>
    </source>
</evidence>
<keyword evidence="23" id="KW-1185">Reference proteome</keyword>
<evidence type="ECO:0000256" key="6">
    <source>
        <dbReference type="ARBA" id="ARBA00012778"/>
    </source>
</evidence>
<evidence type="ECO:0000256" key="1">
    <source>
        <dbReference type="ARBA" id="ARBA00000439"/>
    </source>
</evidence>
<dbReference type="FunFam" id="3.20.20.80:FF:000242">
    <property type="entry name" value="Glycogen debranching enzyme Gdb1, putative"/>
    <property type="match status" value="1"/>
</dbReference>
<evidence type="ECO:0000259" key="21">
    <source>
        <dbReference type="Pfam" id="PF14702"/>
    </source>
</evidence>
<evidence type="ECO:0000256" key="16">
    <source>
        <dbReference type="ARBA" id="ARBA00031477"/>
    </source>
</evidence>
<dbReference type="RefSeq" id="XP_016646168.1">
    <property type="nucleotide sequence ID" value="XM_016783402.1"/>
</dbReference>
<dbReference type="InterPro" id="IPR008928">
    <property type="entry name" value="6-hairpin_glycosidase_sf"/>
</dbReference>
<feature type="domain" description="Glycogen debranching enzyme central" evidence="21">
    <location>
        <begin position="755"/>
        <end position="999"/>
    </location>
</feature>
<feature type="domain" description="Glycogen debranching enzyme C-terminal" evidence="18">
    <location>
        <begin position="1089"/>
        <end position="1545"/>
    </location>
</feature>
<reference evidence="22 23" key="1">
    <citation type="journal article" date="2014" name="Genome Announc.">
        <title>Draft genome sequence of the pathogenic fungus Scedosporium apiospermum.</title>
        <authorList>
            <person name="Vandeputte P."/>
            <person name="Ghamrawi S."/>
            <person name="Rechenmann M."/>
            <person name="Iltis A."/>
            <person name="Giraud S."/>
            <person name="Fleury M."/>
            <person name="Thornton C."/>
            <person name="Delhaes L."/>
            <person name="Meyer W."/>
            <person name="Papon N."/>
            <person name="Bouchara J.P."/>
        </authorList>
    </citation>
    <scope>NUCLEOTIDE SEQUENCE [LARGE SCALE GENOMIC DNA]</scope>
    <source>
        <strain evidence="22 23">IHEM 14462</strain>
    </source>
</reference>
<protein>
    <recommendedName>
        <fullName evidence="7">Glycogen debranching enzyme</fullName>
        <ecNumber evidence="5">2.4.1.25</ecNumber>
        <ecNumber evidence="6">3.2.1.33</ecNumber>
    </recommendedName>
    <alternativeName>
        <fullName evidence="16">Glycogen debrancher</fullName>
    </alternativeName>
</protein>
<dbReference type="VEuPathDB" id="FungiDB:SAPIO_CDS0680"/>
<dbReference type="GO" id="GO:0005978">
    <property type="term" value="P:glycogen biosynthetic process"/>
    <property type="evidence" value="ECO:0007669"/>
    <property type="project" value="UniProtKB-KW"/>
</dbReference>
<organism evidence="22 23">
    <name type="scientific">Pseudallescheria apiosperma</name>
    <name type="common">Scedosporium apiospermum</name>
    <dbReference type="NCBI Taxonomy" id="563466"/>
    <lineage>
        <taxon>Eukaryota</taxon>
        <taxon>Fungi</taxon>
        <taxon>Dikarya</taxon>
        <taxon>Ascomycota</taxon>
        <taxon>Pezizomycotina</taxon>
        <taxon>Sordariomycetes</taxon>
        <taxon>Hypocreomycetidae</taxon>
        <taxon>Microascales</taxon>
        <taxon>Microascaceae</taxon>
        <taxon>Scedosporium</taxon>
    </lineage>
</organism>
<dbReference type="PANTHER" id="PTHR10569">
    <property type="entry name" value="GLYCOGEN DEBRANCHING ENZYME"/>
    <property type="match status" value="1"/>
</dbReference>
<dbReference type="SUPFAM" id="SSF48208">
    <property type="entry name" value="Six-hairpin glycosidases"/>
    <property type="match status" value="1"/>
</dbReference>
<dbReference type="GO" id="GO:0004134">
    <property type="term" value="F:4-alpha-glucanotransferase activity"/>
    <property type="evidence" value="ECO:0007669"/>
    <property type="project" value="UniProtKB-EC"/>
</dbReference>
<evidence type="ECO:0000256" key="15">
    <source>
        <dbReference type="ARBA" id="ARBA00025780"/>
    </source>
</evidence>
<evidence type="ECO:0000256" key="12">
    <source>
        <dbReference type="ARBA" id="ARBA00023056"/>
    </source>
</evidence>
<dbReference type="SUPFAM" id="SSF51445">
    <property type="entry name" value="(Trans)glycosidases"/>
    <property type="match status" value="1"/>
</dbReference>
<dbReference type="GO" id="GO:0004135">
    <property type="term" value="F:amylo-alpha-1,6-glucosidase activity"/>
    <property type="evidence" value="ECO:0007669"/>
    <property type="project" value="UniProtKB-EC"/>
</dbReference>
<dbReference type="GO" id="GO:0005737">
    <property type="term" value="C:cytoplasm"/>
    <property type="evidence" value="ECO:0007669"/>
    <property type="project" value="UniProtKB-SubCell"/>
</dbReference>
<comment type="subcellular location">
    <subcellularLocation>
        <location evidence="4">Cytoplasm</location>
    </subcellularLocation>
</comment>
<dbReference type="Pfam" id="PF14701">
    <property type="entry name" value="hDGE_amylase"/>
    <property type="match status" value="1"/>
</dbReference>
<comment type="function">
    <text evidence="3">Multifunctional enzyme acting as 1,4-alpha-D-glucan:1,4-alpha-D-glucan 4-alpha-D-glycosyltransferase and amylo-1,6-glucosidase in glycogen degradation.</text>
</comment>
<dbReference type="KEGG" id="sapo:SAPIO_CDS0680"/>
<proteinExistence type="inferred from homology"/>
<keyword evidence="11" id="KW-0378">Hydrolase</keyword>
<evidence type="ECO:0000256" key="14">
    <source>
        <dbReference type="ARBA" id="ARBA00023295"/>
    </source>
</evidence>
<dbReference type="GO" id="GO:0005980">
    <property type="term" value="P:glycogen catabolic process"/>
    <property type="evidence" value="ECO:0007669"/>
    <property type="project" value="InterPro"/>
</dbReference>
<dbReference type="InterPro" id="IPR032790">
    <property type="entry name" value="GDE_C"/>
</dbReference>
<dbReference type="InterPro" id="IPR012341">
    <property type="entry name" value="6hp_glycosidase-like_sf"/>
</dbReference>
<comment type="similarity">
    <text evidence="15">Belongs to the glycogen debranching enzyme family.</text>
</comment>
<keyword evidence="13" id="KW-0511">Multifunctional enzyme</keyword>
<evidence type="ECO:0000256" key="2">
    <source>
        <dbReference type="ARBA" id="ARBA00000927"/>
    </source>
</evidence>
<feature type="domain" description="Eukaryotic glycogen debranching enzyme N-terminal" evidence="19">
    <location>
        <begin position="41"/>
        <end position="141"/>
    </location>
</feature>
<keyword evidence="12" id="KW-0320">Glycogen biosynthesis</keyword>
<keyword evidence="14" id="KW-0326">Glycosidase</keyword>
<evidence type="ECO:0000256" key="5">
    <source>
        <dbReference type="ARBA" id="ARBA00012560"/>
    </source>
</evidence>
<dbReference type="InterPro" id="IPR010401">
    <property type="entry name" value="AGL/Gdb1"/>
</dbReference>
<evidence type="ECO:0000259" key="20">
    <source>
        <dbReference type="Pfam" id="PF14701"/>
    </source>
</evidence>
<gene>
    <name evidence="22" type="ORF">SAPIO_CDS0680</name>
</gene>
<dbReference type="EC" id="2.4.1.25" evidence="5"/>
<comment type="caution">
    <text evidence="22">The sequence shown here is derived from an EMBL/GenBank/DDBJ whole genome shotgun (WGS) entry which is preliminary data.</text>
</comment>
<comment type="catalytic activity">
    <reaction evidence="2">
        <text>Hydrolysis of (1-&gt;6)-alpha-D-glucosidic branch linkages in glycogen phosphorylase limit dextrin.</text>
        <dbReference type="EC" id="3.2.1.33"/>
    </reaction>
</comment>
<keyword evidence="9" id="KW-0328">Glycosyltransferase</keyword>
<evidence type="ECO:0000313" key="22">
    <source>
        <dbReference type="EMBL" id="KEZ46369.1"/>
    </source>
</evidence>
<evidence type="ECO:0000256" key="11">
    <source>
        <dbReference type="ARBA" id="ARBA00022801"/>
    </source>
</evidence>
<dbReference type="HOGENOM" id="CLU_001517_2_0_1"/>
<keyword evidence="10" id="KW-0808">Transferase</keyword>
<dbReference type="Gene3D" id="1.50.10.10">
    <property type="match status" value="1"/>
</dbReference>
<dbReference type="InterPro" id="IPR017853">
    <property type="entry name" value="GH"/>
</dbReference>
<dbReference type="Pfam" id="PF14699">
    <property type="entry name" value="hGDE_N"/>
    <property type="match status" value="1"/>
</dbReference>
<dbReference type="OrthoDB" id="10248904at2759"/>
<dbReference type="Pfam" id="PF14702">
    <property type="entry name" value="hGDE_central"/>
    <property type="match status" value="1"/>
</dbReference>
<dbReference type="GeneID" id="27718832"/>
<dbReference type="OMA" id="YEEGHVH"/>
<evidence type="ECO:0000256" key="9">
    <source>
        <dbReference type="ARBA" id="ARBA00022676"/>
    </source>
</evidence>
<dbReference type="Pfam" id="PF06202">
    <property type="entry name" value="GDE_C"/>
    <property type="match status" value="1"/>
</dbReference>
<evidence type="ECO:0000259" key="19">
    <source>
        <dbReference type="Pfam" id="PF14699"/>
    </source>
</evidence>
<dbReference type="PANTHER" id="PTHR10569:SF2">
    <property type="entry name" value="GLYCOGEN DEBRANCHING ENZYME"/>
    <property type="match status" value="1"/>
</dbReference>
<name>A0A084GGA7_PSEDA</name>
<evidence type="ECO:0000256" key="10">
    <source>
        <dbReference type="ARBA" id="ARBA00022679"/>
    </source>
</evidence>
<evidence type="ECO:0000256" key="8">
    <source>
        <dbReference type="ARBA" id="ARBA00022490"/>
    </source>
</evidence>
<keyword evidence="8" id="KW-0963">Cytoplasm</keyword>
<dbReference type="EC" id="3.2.1.33" evidence="6"/>
<feature type="region of interest" description="Disordered" evidence="17">
    <location>
        <begin position="651"/>
        <end position="672"/>
    </location>
</feature>